<dbReference type="GO" id="GO:0071555">
    <property type="term" value="P:cell wall organization"/>
    <property type="evidence" value="ECO:0007669"/>
    <property type="project" value="UniProtKB-KW"/>
</dbReference>
<dbReference type="InterPro" id="IPR012334">
    <property type="entry name" value="Pectin_lyas_fold"/>
</dbReference>
<dbReference type="Pfam" id="PF00295">
    <property type="entry name" value="Glyco_hydro_28"/>
    <property type="match status" value="1"/>
</dbReference>
<evidence type="ECO:0008006" key="12">
    <source>
        <dbReference type="Google" id="ProtNLM"/>
    </source>
</evidence>
<reference evidence="10 11" key="1">
    <citation type="journal article" date="2019" name="Plant Biotechnol. J.">
        <title>The red bayberry genome and genetic basis of sex determination.</title>
        <authorList>
            <person name="Jia H.M."/>
            <person name="Jia H.J."/>
            <person name="Cai Q.L."/>
            <person name="Wang Y."/>
            <person name="Zhao H.B."/>
            <person name="Yang W.F."/>
            <person name="Wang G.Y."/>
            <person name="Li Y.H."/>
            <person name="Zhan D.L."/>
            <person name="Shen Y.T."/>
            <person name="Niu Q.F."/>
            <person name="Chang L."/>
            <person name="Qiu J."/>
            <person name="Zhao L."/>
            <person name="Xie H.B."/>
            <person name="Fu W.Y."/>
            <person name="Jin J."/>
            <person name="Li X.W."/>
            <person name="Jiao Y."/>
            <person name="Zhou C.C."/>
            <person name="Tu T."/>
            <person name="Chai C.Y."/>
            <person name="Gao J.L."/>
            <person name="Fan L.J."/>
            <person name="van de Weg E."/>
            <person name="Wang J.Y."/>
            <person name="Gao Z.S."/>
        </authorList>
    </citation>
    <scope>NUCLEOTIDE SEQUENCE [LARGE SCALE GENOMIC DNA]</scope>
    <source>
        <tissue evidence="10">Leaves</tissue>
    </source>
</reference>
<keyword evidence="9" id="KW-0732">Signal</keyword>
<keyword evidence="3" id="KW-0134">Cell wall</keyword>
<evidence type="ECO:0000256" key="1">
    <source>
        <dbReference type="ARBA" id="ARBA00004191"/>
    </source>
</evidence>
<dbReference type="OrthoDB" id="187139at2759"/>
<sequence>MEGLFVLLCILFVANSCTNISCARVGVFSAPEQNTFNVIDYGAVGDGQFDDTQTFLTAWADVCGATQGTPTLAIPEGKTFLLGPVAFQGPAKPLASIFSEQSARKGEDKWIQFSDISGLIINGSGEIDGQGASWWESCKSSCQRPTALSIHKCNGSQLTGIRYLNSAKNHISINSCSGVCVSQLQIIAPDESPNTDGIDISSSSNITIEDSSIGTGDDCVAINGGTFNINISRVTCGPGNGMSIGSLGAHGKYETVEEVHVRDCKFIGSQNGARIKTWDGGAGYARKISFERIALENCRHPIIIDQYYFSDGKNPKESSVAVSDVSYLDVHGTSSDEKAIDLNCSKHGCINIVLDHINITSSVPGTNAYAACNNANGTAAFAVPSVPCL</sequence>
<keyword evidence="7" id="KW-0961">Cell wall biogenesis/degradation</keyword>
<dbReference type="SUPFAM" id="SSF51126">
    <property type="entry name" value="Pectin lyase-like"/>
    <property type="match status" value="1"/>
</dbReference>
<proteinExistence type="inferred from homology"/>
<gene>
    <name evidence="10" type="ORF">CJ030_MR4G004604</name>
</gene>
<dbReference type="InterPro" id="IPR011050">
    <property type="entry name" value="Pectin_lyase_fold/virulence"/>
</dbReference>
<dbReference type="PANTHER" id="PTHR31375">
    <property type="match status" value="1"/>
</dbReference>
<feature type="chain" id="PRO_5025472114" description="Polygalacturonase" evidence="9">
    <location>
        <begin position="17"/>
        <end position="389"/>
    </location>
</feature>
<evidence type="ECO:0000313" key="10">
    <source>
        <dbReference type="EMBL" id="KAB1216404.1"/>
    </source>
</evidence>
<evidence type="ECO:0000313" key="11">
    <source>
        <dbReference type="Proteomes" id="UP000516437"/>
    </source>
</evidence>
<dbReference type="GO" id="GO:0005975">
    <property type="term" value="P:carbohydrate metabolic process"/>
    <property type="evidence" value="ECO:0007669"/>
    <property type="project" value="InterPro"/>
</dbReference>
<evidence type="ECO:0000256" key="3">
    <source>
        <dbReference type="ARBA" id="ARBA00022512"/>
    </source>
</evidence>
<evidence type="ECO:0000256" key="2">
    <source>
        <dbReference type="ARBA" id="ARBA00008834"/>
    </source>
</evidence>
<evidence type="ECO:0000256" key="5">
    <source>
        <dbReference type="ARBA" id="ARBA00022801"/>
    </source>
</evidence>
<evidence type="ECO:0000256" key="7">
    <source>
        <dbReference type="ARBA" id="ARBA00023316"/>
    </source>
</evidence>
<keyword evidence="11" id="KW-1185">Reference proteome</keyword>
<dbReference type="EMBL" id="RXIC02000022">
    <property type="protein sequence ID" value="KAB1216404.1"/>
    <property type="molecule type" value="Genomic_DNA"/>
</dbReference>
<protein>
    <recommendedName>
        <fullName evidence="12">Polygalacturonase</fullName>
    </recommendedName>
</protein>
<keyword evidence="6 8" id="KW-0326">Glycosidase</keyword>
<dbReference type="GO" id="GO:0004650">
    <property type="term" value="F:polygalacturonase activity"/>
    <property type="evidence" value="ECO:0007669"/>
    <property type="project" value="InterPro"/>
</dbReference>
<accession>A0A6A1VTY0</accession>
<evidence type="ECO:0000256" key="6">
    <source>
        <dbReference type="ARBA" id="ARBA00023295"/>
    </source>
</evidence>
<comment type="caution">
    <text evidence="10">The sequence shown here is derived from an EMBL/GenBank/DDBJ whole genome shotgun (WGS) entry which is preliminary data.</text>
</comment>
<dbReference type="Proteomes" id="UP000516437">
    <property type="component" value="Chromosome 4"/>
</dbReference>
<comment type="subcellular location">
    <subcellularLocation>
        <location evidence="1">Secreted</location>
        <location evidence="1">Cell wall</location>
    </subcellularLocation>
</comment>
<evidence type="ECO:0000256" key="9">
    <source>
        <dbReference type="SAM" id="SignalP"/>
    </source>
</evidence>
<keyword evidence="5 8" id="KW-0378">Hydrolase</keyword>
<name>A0A6A1VTY0_9ROSI</name>
<organism evidence="10 11">
    <name type="scientific">Morella rubra</name>
    <name type="common">Chinese bayberry</name>
    <dbReference type="NCBI Taxonomy" id="262757"/>
    <lineage>
        <taxon>Eukaryota</taxon>
        <taxon>Viridiplantae</taxon>
        <taxon>Streptophyta</taxon>
        <taxon>Embryophyta</taxon>
        <taxon>Tracheophyta</taxon>
        <taxon>Spermatophyta</taxon>
        <taxon>Magnoliopsida</taxon>
        <taxon>eudicotyledons</taxon>
        <taxon>Gunneridae</taxon>
        <taxon>Pentapetalae</taxon>
        <taxon>rosids</taxon>
        <taxon>fabids</taxon>
        <taxon>Fagales</taxon>
        <taxon>Myricaceae</taxon>
        <taxon>Morella</taxon>
    </lineage>
</organism>
<evidence type="ECO:0000256" key="8">
    <source>
        <dbReference type="RuleBase" id="RU361169"/>
    </source>
</evidence>
<feature type="signal peptide" evidence="9">
    <location>
        <begin position="1"/>
        <end position="16"/>
    </location>
</feature>
<keyword evidence="4" id="KW-0964">Secreted</keyword>
<comment type="similarity">
    <text evidence="2 8">Belongs to the glycosyl hydrolase 28 family.</text>
</comment>
<dbReference type="Gene3D" id="2.160.20.10">
    <property type="entry name" value="Single-stranded right-handed beta-helix, Pectin lyase-like"/>
    <property type="match status" value="1"/>
</dbReference>
<evidence type="ECO:0000256" key="4">
    <source>
        <dbReference type="ARBA" id="ARBA00022525"/>
    </source>
</evidence>
<dbReference type="AlphaFoldDB" id="A0A6A1VTY0"/>
<dbReference type="InterPro" id="IPR000743">
    <property type="entry name" value="Glyco_hydro_28"/>
</dbReference>